<evidence type="ECO:0000313" key="2">
    <source>
        <dbReference type="EMBL" id="KAK3499755.1"/>
    </source>
</evidence>
<gene>
    <name evidence="2" type="ORF">B0T23DRAFT_392334</name>
</gene>
<dbReference type="Proteomes" id="UP001285908">
    <property type="component" value="Unassembled WGS sequence"/>
</dbReference>
<dbReference type="GeneID" id="87875619"/>
<dbReference type="EMBL" id="JAULSX010000001">
    <property type="protein sequence ID" value="KAK3499755.1"/>
    <property type="molecule type" value="Genomic_DNA"/>
</dbReference>
<sequence length="111" mass="11957">MANRESLLNSGTGNAPISVSGPQSGQRTVAAVVRLLDGKPQILGCPDDPDITSYYGSSYRLSTLPLSRRGQRGSPKANGQQTVRWYLAMEVTAWGTTGTHNGLKEPYRASY</sequence>
<accession>A0AAJ0IG34</accession>
<evidence type="ECO:0000256" key="1">
    <source>
        <dbReference type="SAM" id="MobiDB-lite"/>
    </source>
</evidence>
<reference evidence="2 3" key="1">
    <citation type="journal article" date="2023" name="Mol. Phylogenet. Evol.">
        <title>Genome-scale phylogeny and comparative genomics of the fungal order Sordariales.</title>
        <authorList>
            <person name="Hensen N."/>
            <person name="Bonometti L."/>
            <person name="Westerberg I."/>
            <person name="Brannstrom I.O."/>
            <person name="Guillou S."/>
            <person name="Cros-Aarteil S."/>
            <person name="Calhoun S."/>
            <person name="Haridas S."/>
            <person name="Kuo A."/>
            <person name="Mondo S."/>
            <person name="Pangilinan J."/>
            <person name="Riley R."/>
            <person name="LaButti K."/>
            <person name="Andreopoulos B."/>
            <person name="Lipzen A."/>
            <person name="Chen C."/>
            <person name="Yan M."/>
            <person name="Daum C."/>
            <person name="Ng V."/>
            <person name="Clum A."/>
            <person name="Steindorff A."/>
            <person name="Ohm R.A."/>
            <person name="Martin F."/>
            <person name="Silar P."/>
            <person name="Natvig D.O."/>
            <person name="Lalanne C."/>
            <person name="Gautier V."/>
            <person name="Ament-Velasquez S.L."/>
            <person name="Kruys A."/>
            <person name="Hutchinson M.I."/>
            <person name="Powell A.J."/>
            <person name="Barry K."/>
            <person name="Miller A.N."/>
            <person name="Grigoriev I.V."/>
            <person name="Debuchy R."/>
            <person name="Gladieux P."/>
            <person name="Hiltunen Thoren M."/>
            <person name="Johannesson H."/>
        </authorList>
    </citation>
    <scope>NUCLEOTIDE SEQUENCE [LARGE SCALE GENOMIC DNA]</scope>
    <source>
        <strain evidence="2 3">FGSC 10403</strain>
    </source>
</reference>
<dbReference type="RefSeq" id="XP_062697388.1">
    <property type="nucleotide sequence ID" value="XM_062837997.1"/>
</dbReference>
<comment type="caution">
    <text evidence="2">The sequence shown here is derived from an EMBL/GenBank/DDBJ whole genome shotgun (WGS) entry which is preliminary data.</text>
</comment>
<feature type="region of interest" description="Disordered" evidence="1">
    <location>
        <begin position="1"/>
        <end position="25"/>
    </location>
</feature>
<proteinExistence type="predicted"/>
<keyword evidence="3" id="KW-1185">Reference proteome</keyword>
<name>A0AAJ0IG34_9PEZI</name>
<dbReference type="AlphaFoldDB" id="A0AAJ0IG34"/>
<organism evidence="2 3">
    <name type="scientific">Neurospora hispaniola</name>
    <dbReference type="NCBI Taxonomy" id="588809"/>
    <lineage>
        <taxon>Eukaryota</taxon>
        <taxon>Fungi</taxon>
        <taxon>Dikarya</taxon>
        <taxon>Ascomycota</taxon>
        <taxon>Pezizomycotina</taxon>
        <taxon>Sordariomycetes</taxon>
        <taxon>Sordariomycetidae</taxon>
        <taxon>Sordariales</taxon>
        <taxon>Sordariaceae</taxon>
        <taxon>Neurospora</taxon>
    </lineage>
</organism>
<protein>
    <submittedName>
        <fullName evidence="2">Uncharacterized protein</fullName>
    </submittedName>
</protein>
<evidence type="ECO:0000313" key="3">
    <source>
        <dbReference type="Proteomes" id="UP001285908"/>
    </source>
</evidence>